<evidence type="ECO:0000256" key="4">
    <source>
        <dbReference type="ARBA" id="ARBA00023186"/>
    </source>
</evidence>
<name>A0A1Y3U6N2_9ACTN</name>
<dbReference type="InterPro" id="IPR009000">
    <property type="entry name" value="Transl_B-barrel_sf"/>
</dbReference>
<keyword evidence="4 5" id="KW-0143">Chaperone</keyword>
<dbReference type="PANTHER" id="PTHR33692">
    <property type="entry name" value="RIBOSOME MATURATION FACTOR RIMM"/>
    <property type="match status" value="1"/>
</dbReference>
<dbReference type="GO" id="GO:0042274">
    <property type="term" value="P:ribosomal small subunit biogenesis"/>
    <property type="evidence" value="ECO:0007669"/>
    <property type="project" value="UniProtKB-UniRule"/>
</dbReference>
<dbReference type="Pfam" id="PF01782">
    <property type="entry name" value="RimM"/>
    <property type="match status" value="1"/>
</dbReference>
<dbReference type="InterPro" id="IPR011033">
    <property type="entry name" value="PRC_barrel-like_sf"/>
</dbReference>
<evidence type="ECO:0000313" key="8">
    <source>
        <dbReference type="EMBL" id="OUN44422.1"/>
    </source>
</evidence>
<dbReference type="Gene3D" id="2.40.30.60">
    <property type="entry name" value="RimM"/>
    <property type="match status" value="1"/>
</dbReference>
<keyword evidence="3 5" id="KW-0698">rRNA processing</keyword>
<dbReference type="eggNOG" id="COG0806">
    <property type="taxonomic scope" value="Bacteria"/>
</dbReference>
<dbReference type="InterPro" id="IPR002676">
    <property type="entry name" value="RimM_N"/>
</dbReference>
<dbReference type="GO" id="GO:0006364">
    <property type="term" value="P:rRNA processing"/>
    <property type="evidence" value="ECO:0007669"/>
    <property type="project" value="UniProtKB-UniRule"/>
</dbReference>
<dbReference type="GO" id="GO:0043022">
    <property type="term" value="F:ribosome binding"/>
    <property type="evidence" value="ECO:0007669"/>
    <property type="project" value="InterPro"/>
</dbReference>
<comment type="similarity">
    <text evidence="5">Belongs to the RimM family.</text>
</comment>
<comment type="domain">
    <text evidence="5">The PRC barrel domain binds ribosomal protein uS19.</text>
</comment>
<comment type="caution">
    <text evidence="8">The sequence shown here is derived from an EMBL/GenBank/DDBJ whole genome shotgun (WGS) entry which is preliminary data.</text>
</comment>
<dbReference type="SUPFAM" id="SSF50447">
    <property type="entry name" value="Translation proteins"/>
    <property type="match status" value="1"/>
</dbReference>
<gene>
    <name evidence="5" type="primary">rimM</name>
    <name evidence="8" type="ORF">B5G21_00250</name>
</gene>
<evidence type="ECO:0000259" key="6">
    <source>
        <dbReference type="Pfam" id="PF01782"/>
    </source>
</evidence>
<dbReference type="GO" id="GO:0005840">
    <property type="term" value="C:ribosome"/>
    <property type="evidence" value="ECO:0007669"/>
    <property type="project" value="InterPro"/>
</dbReference>
<protein>
    <recommendedName>
        <fullName evidence="5">Ribosome maturation factor RimM</fullName>
    </recommendedName>
</protein>
<evidence type="ECO:0000256" key="3">
    <source>
        <dbReference type="ARBA" id="ARBA00022552"/>
    </source>
</evidence>
<dbReference type="InterPro" id="IPR011961">
    <property type="entry name" value="RimM"/>
</dbReference>
<dbReference type="Pfam" id="PF24986">
    <property type="entry name" value="PRC_RimM"/>
    <property type="match status" value="1"/>
</dbReference>
<keyword evidence="2 5" id="KW-0690">Ribosome biogenesis</keyword>
<dbReference type="InterPro" id="IPR036976">
    <property type="entry name" value="RimM_N_sf"/>
</dbReference>
<dbReference type="PANTHER" id="PTHR33692:SF1">
    <property type="entry name" value="RIBOSOME MATURATION FACTOR RIMM"/>
    <property type="match status" value="1"/>
</dbReference>
<dbReference type="SUPFAM" id="SSF50346">
    <property type="entry name" value="PRC-barrel domain"/>
    <property type="match status" value="1"/>
</dbReference>
<keyword evidence="9" id="KW-1185">Reference proteome</keyword>
<organism evidence="8 9">
    <name type="scientific">Enorma massiliensis</name>
    <dbReference type="NCBI Taxonomy" id="1472761"/>
    <lineage>
        <taxon>Bacteria</taxon>
        <taxon>Bacillati</taxon>
        <taxon>Actinomycetota</taxon>
        <taxon>Coriobacteriia</taxon>
        <taxon>Coriobacteriales</taxon>
        <taxon>Coriobacteriaceae</taxon>
        <taxon>Enorma</taxon>
    </lineage>
</organism>
<dbReference type="EMBL" id="NFHO01000001">
    <property type="protein sequence ID" value="OUN44422.1"/>
    <property type="molecule type" value="Genomic_DNA"/>
</dbReference>
<dbReference type="Proteomes" id="UP000196560">
    <property type="component" value="Unassembled WGS sequence"/>
</dbReference>
<dbReference type="STRING" id="1118060.GCA_000311845_01055"/>
<sequence length="198" mass="21329">MSSAYRNIACVVRPHGKRGEVIVRAVRGLPFILEPGMEVALTPPALERDRFCTVRSVTDTGQDWLVAFSGIEGIDGAESIKGCYVLAHAEDVVLDGFEAAWEDLVGRNVVDARFGELGCITGVIETPANDVLEIEGPFGEVLVPIIEEAMDEIPPTGPLSTHIMDGLIDSNKIQQVMGERAVSKARQGNDRTGEVDQA</sequence>
<comment type="function">
    <text evidence="5">An accessory protein needed during the final step in the assembly of 30S ribosomal subunit, possibly for assembly of the head region. Essential for efficient processing of 16S rRNA. May be needed both before and after RbfA during the maturation of 16S rRNA. It has affinity for free ribosomal 30S subunits but not for 70S ribosomes.</text>
</comment>
<dbReference type="AlphaFoldDB" id="A0A1Y3U6N2"/>
<evidence type="ECO:0000256" key="2">
    <source>
        <dbReference type="ARBA" id="ARBA00022517"/>
    </source>
</evidence>
<keyword evidence="1 5" id="KW-0963">Cytoplasm</keyword>
<dbReference type="InterPro" id="IPR056792">
    <property type="entry name" value="PRC_RimM"/>
</dbReference>
<accession>A0A1Y3U6N2</accession>
<evidence type="ECO:0000259" key="7">
    <source>
        <dbReference type="Pfam" id="PF24986"/>
    </source>
</evidence>
<comment type="subunit">
    <text evidence="5">Binds ribosomal protein uS19.</text>
</comment>
<proteinExistence type="inferred from homology"/>
<dbReference type="Gene3D" id="2.30.30.240">
    <property type="entry name" value="PRC-barrel domain"/>
    <property type="match status" value="1"/>
</dbReference>
<dbReference type="GO" id="GO:0005737">
    <property type="term" value="C:cytoplasm"/>
    <property type="evidence" value="ECO:0007669"/>
    <property type="project" value="UniProtKB-SubCell"/>
</dbReference>
<reference evidence="9" key="1">
    <citation type="submission" date="2017-04" db="EMBL/GenBank/DDBJ databases">
        <title>Function of individual gut microbiota members based on whole genome sequencing of pure cultures obtained from chicken caecum.</title>
        <authorList>
            <person name="Medvecky M."/>
            <person name="Cejkova D."/>
            <person name="Polansky O."/>
            <person name="Karasova D."/>
            <person name="Kubasova T."/>
            <person name="Cizek A."/>
            <person name="Rychlik I."/>
        </authorList>
    </citation>
    <scope>NUCLEOTIDE SEQUENCE [LARGE SCALE GENOMIC DNA]</scope>
    <source>
        <strain evidence="9">An70</strain>
    </source>
</reference>
<evidence type="ECO:0000313" key="9">
    <source>
        <dbReference type="Proteomes" id="UP000196560"/>
    </source>
</evidence>
<feature type="domain" description="RimM N-terminal" evidence="6">
    <location>
        <begin position="8"/>
        <end position="90"/>
    </location>
</feature>
<evidence type="ECO:0000256" key="5">
    <source>
        <dbReference type="HAMAP-Rule" id="MF_00014"/>
    </source>
</evidence>
<feature type="domain" description="Ribosome maturation factor RimM PRC barrel" evidence="7">
    <location>
        <begin position="101"/>
        <end position="152"/>
    </location>
</feature>
<dbReference type="HAMAP" id="MF_00014">
    <property type="entry name" value="Ribosome_mat_RimM"/>
    <property type="match status" value="1"/>
</dbReference>
<evidence type="ECO:0000256" key="1">
    <source>
        <dbReference type="ARBA" id="ARBA00022490"/>
    </source>
</evidence>
<comment type="subcellular location">
    <subcellularLocation>
        <location evidence="5">Cytoplasm</location>
    </subcellularLocation>
</comment>